<keyword evidence="7" id="KW-0560">Oxidoreductase</keyword>
<comment type="similarity">
    <text evidence="3">Belongs to the prokaryotic molybdopterin-containing oxidoreductase family. NasA/NapA/NarB subfamily.</text>
</comment>
<dbReference type="Proteomes" id="UP001302329">
    <property type="component" value="Unassembled WGS sequence"/>
</dbReference>
<evidence type="ECO:0000256" key="3">
    <source>
        <dbReference type="ARBA" id="ARBA00008747"/>
    </source>
</evidence>
<evidence type="ECO:0000256" key="4">
    <source>
        <dbReference type="ARBA" id="ARBA00022485"/>
    </source>
</evidence>
<dbReference type="Pfam" id="PF00384">
    <property type="entry name" value="Molybdopterin"/>
    <property type="match status" value="1"/>
</dbReference>
<comment type="cofactor">
    <cofactor evidence="2">
        <name>[4Fe-4S] cluster</name>
        <dbReference type="ChEBI" id="CHEBI:49883"/>
    </cofactor>
</comment>
<dbReference type="InterPro" id="IPR006656">
    <property type="entry name" value="Mopterin_OxRdtase"/>
</dbReference>
<dbReference type="SUPFAM" id="SSF53706">
    <property type="entry name" value="Formate dehydrogenase/DMSO reductase, domains 1-3"/>
    <property type="match status" value="1"/>
</dbReference>
<dbReference type="InterPro" id="IPR050123">
    <property type="entry name" value="Prok_molybdopt-oxidoreductase"/>
</dbReference>
<evidence type="ECO:0000259" key="12">
    <source>
        <dbReference type="SMART" id="SM00926"/>
    </source>
</evidence>
<evidence type="ECO:0000256" key="10">
    <source>
        <dbReference type="ARBA" id="ARBA00023063"/>
    </source>
</evidence>
<evidence type="ECO:0000256" key="11">
    <source>
        <dbReference type="SAM" id="MobiDB-lite"/>
    </source>
</evidence>
<dbReference type="Gene3D" id="2.20.25.90">
    <property type="entry name" value="ADC-like domains"/>
    <property type="match status" value="1"/>
</dbReference>
<keyword evidence="4" id="KW-0004">4Fe-4S</keyword>
<evidence type="ECO:0000256" key="9">
    <source>
        <dbReference type="ARBA" id="ARBA00023014"/>
    </source>
</evidence>
<name>A0ABU5SV95_9CYAN</name>
<feature type="domain" description="4Fe-4S Mo/W bis-MGD-type" evidence="12">
    <location>
        <begin position="6"/>
        <end position="72"/>
    </location>
</feature>
<evidence type="ECO:0000256" key="7">
    <source>
        <dbReference type="ARBA" id="ARBA00023002"/>
    </source>
</evidence>
<sequence length="760" mass="81962">MAEPTDARTLSQCPYCGVGCGLEMLPPAVAGQSVRRDAEGTPMWTARGSRSHPSSLGQVCIKGATVGETLSRGRLSQPLYRSSLEEDFQPIPWEAAFDLLVDRLRTILDTRGAGAIAMYGSGQFHTEDYYLAQKLFKGALGTNNFDANSRLCMSSAVAGYTRSLGSDGPPCCYEDLDHCSVAFLIGTNTADCHPVLFQRLLKRKKRQPRSVTIVVVDPRATDTSKAADLHLAIAPGTDLALLHGIAHLVLRQGGFDSDFIEEATDDFAAYGQLVAEWTPERVAGVCGIPEKQLRAVARLWGSQKGILSLWSMGVNQRREGTAVVGGLINLHLLTGEIGRPGAGPFSLTGQPNAMGGREAGGLAHLLPGYRLVANGEHRAVVEQAWGFAPGSIAPEPGLTAWQQVEAIEAGALDLWWVAATNPLVSLPNLERVKAAMARCPLVVLSEAYAATETAHYAHLLLPASQWSEKAGAMTNSERRVTYCPAFRPRHGQSRPDWEVFAELGRRLGFTEQFRYGSSAEVYAEFAALTAGRVCDVSGLSHALLQREGPQQWPFPSGSQPSSASRRLYGDLCFPTPSGRARFVAEQPLGLAEPACEAYPLVLTVGRYLGQWHTMTRTAKAERLQAMHPEPLLEIHPQDAQRFGIDDGDLASITSRRSRITAKVQVTDRIRPGSVFLPMHWGFSQELACEANALMHEQACPISGQPELKATAVCVAPAAAVHRPREQPLGSDPASHAGDATRSSGHRSSRDDQGGPSRATC</sequence>
<keyword evidence="14" id="KW-1185">Reference proteome</keyword>
<evidence type="ECO:0000256" key="1">
    <source>
        <dbReference type="ARBA" id="ARBA00001942"/>
    </source>
</evidence>
<keyword evidence="8" id="KW-0408">Iron</keyword>
<protein>
    <submittedName>
        <fullName evidence="13">Nitrate reductase</fullName>
    </submittedName>
</protein>
<dbReference type="Gene3D" id="3.40.228.10">
    <property type="entry name" value="Dimethylsulfoxide Reductase, domain 2"/>
    <property type="match status" value="1"/>
</dbReference>
<accession>A0ABU5SV95</accession>
<comment type="caution">
    <text evidence="13">The sequence shown here is derived from an EMBL/GenBank/DDBJ whole genome shotgun (WGS) entry which is preliminary data.</text>
</comment>
<organism evidence="13 14">
    <name type="scientific">Cyanobium gracile UHCC 0281</name>
    <dbReference type="NCBI Taxonomy" id="3110309"/>
    <lineage>
        <taxon>Bacteria</taxon>
        <taxon>Bacillati</taxon>
        <taxon>Cyanobacteriota</taxon>
        <taxon>Cyanophyceae</taxon>
        <taxon>Synechococcales</taxon>
        <taxon>Prochlorococcaceae</taxon>
        <taxon>Cyanobium</taxon>
    </lineage>
</organism>
<feature type="region of interest" description="Disordered" evidence="11">
    <location>
        <begin position="721"/>
        <end position="760"/>
    </location>
</feature>
<dbReference type="EMBL" id="JAYGHY010000018">
    <property type="protein sequence ID" value="MEA5442424.1"/>
    <property type="molecule type" value="Genomic_DNA"/>
</dbReference>
<keyword evidence="10" id="KW-0534">Nitrate assimilation</keyword>
<dbReference type="RefSeq" id="WP_323356499.1">
    <property type="nucleotide sequence ID" value="NZ_JAYGHY010000018.1"/>
</dbReference>
<dbReference type="CDD" id="cd02754">
    <property type="entry name" value="MopB_Nitrate-R-NapA-like"/>
    <property type="match status" value="1"/>
</dbReference>
<keyword evidence="6" id="KW-0479">Metal-binding</keyword>
<dbReference type="InterPro" id="IPR009010">
    <property type="entry name" value="Asp_de-COase-like_dom_sf"/>
</dbReference>
<comment type="cofactor">
    <cofactor evidence="1">
        <name>Mo-bis(molybdopterin guanine dinucleotide)</name>
        <dbReference type="ChEBI" id="CHEBI:60539"/>
    </cofactor>
</comment>
<evidence type="ECO:0000313" key="14">
    <source>
        <dbReference type="Proteomes" id="UP001302329"/>
    </source>
</evidence>
<dbReference type="PANTHER" id="PTHR43105">
    <property type="entry name" value="RESPIRATORY NITRATE REDUCTASE"/>
    <property type="match status" value="1"/>
</dbReference>
<keyword evidence="9" id="KW-0411">Iron-sulfur</keyword>
<evidence type="ECO:0000256" key="6">
    <source>
        <dbReference type="ARBA" id="ARBA00022723"/>
    </source>
</evidence>
<evidence type="ECO:0000313" key="13">
    <source>
        <dbReference type="EMBL" id="MEA5442424.1"/>
    </source>
</evidence>
<proteinExistence type="inferred from homology"/>
<evidence type="ECO:0000256" key="2">
    <source>
        <dbReference type="ARBA" id="ARBA00001966"/>
    </source>
</evidence>
<evidence type="ECO:0000256" key="8">
    <source>
        <dbReference type="ARBA" id="ARBA00023004"/>
    </source>
</evidence>
<dbReference type="SUPFAM" id="SSF50692">
    <property type="entry name" value="ADC-like"/>
    <property type="match status" value="1"/>
</dbReference>
<keyword evidence="5" id="KW-0500">Molybdenum</keyword>
<gene>
    <name evidence="13" type="ORF">VB739_07660</name>
</gene>
<dbReference type="Gene3D" id="3.40.50.740">
    <property type="match status" value="1"/>
</dbReference>
<dbReference type="InterPro" id="IPR041957">
    <property type="entry name" value="CT_Nitrate-R-NapA-like"/>
</dbReference>
<dbReference type="Gene3D" id="2.40.40.20">
    <property type="match status" value="1"/>
</dbReference>
<dbReference type="PANTHER" id="PTHR43105:SF9">
    <property type="entry name" value="NADPH-FE(3+) OXIDOREDUCTASE SUBUNIT ALPHA"/>
    <property type="match status" value="1"/>
</dbReference>
<dbReference type="InterPro" id="IPR006963">
    <property type="entry name" value="Mopterin_OxRdtase_4Fe-4S_dom"/>
</dbReference>
<reference evidence="13 14" key="1">
    <citation type="submission" date="2023-12" db="EMBL/GenBank/DDBJ databases">
        <title>Baltic Sea Cyanobacteria.</title>
        <authorList>
            <person name="Delbaje E."/>
            <person name="Fewer D.P."/>
            <person name="Shishido T.K."/>
        </authorList>
    </citation>
    <scope>NUCLEOTIDE SEQUENCE [LARGE SCALE GENOMIC DNA]</scope>
    <source>
        <strain evidence="13 14">UHCC 0281</strain>
    </source>
</reference>
<dbReference type="SMART" id="SM00926">
    <property type="entry name" value="Molybdop_Fe4S4"/>
    <property type="match status" value="1"/>
</dbReference>
<dbReference type="CDD" id="cd02791">
    <property type="entry name" value="MopB_CT_Nitrate-R-NapA-like"/>
    <property type="match status" value="1"/>
</dbReference>
<dbReference type="Pfam" id="PF01568">
    <property type="entry name" value="Molydop_binding"/>
    <property type="match status" value="1"/>
</dbReference>
<dbReference type="Pfam" id="PF04879">
    <property type="entry name" value="Molybdop_Fe4S4"/>
    <property type="match status" value="1"/>
</dbReference>
<dbReference type="InterPro" id="IPR006657">
    <property type="entry name" value="MoPterin_dinucl-bd_dom"/>
</dbReference>
<evidence type="ECO:0000256" key="5">
    <source>
        <dbReference type="ARBA" id="ARBA00022505"/>
    </source>
</evidence>